<organism evidence="6 7">
    <name type="scientific">Saccharopolyspora hirsuta</name>
    <dbReference type="NCBI Taxonomy" id="1837"/>
    <lineage>
        <taxon>Bacteria</taxon>
        <taxon>Bacillati</taxon>
        <taxon>Actinomycetota</taxon>
        <taxon>Actinomycetes</taxon>
        <taxon>Pseudonocardiales</taxon>
        <taxon>Pseudonocardiaceae</taxon>
        <taxon>Saccharopolyspora</taxon>
    </lineage>
</organism>
<keyword evidence="7" id="KW-1185">Reference proteome</keyword>
<comment type="pathway">
    <text evidence="1">Protein degradation; proteasomal Pup-dependent pathway.</text>
</comment>
<evidence type="ECO:0000256" key="4">
    <source>
        <dbReference type="ARBA" id="ARBA00032321"/>
    </source>
</evidence>
<dbReference type="OrthoDB" id="3254977at2"/>
<sequence length="62" mass="7141">MRQEKNRKHIDHDEDPPTPTPRGANRRHELDGAAESLLEEIDDVLEDNADEFVRSYIQKGGQ</sequence>
<dbReference type="GO" id="GO:0070628">
    <property type="term" value="F:proteasome binding"/>
    <property type="evidence" value="ECO:0007669"/>
    <property type="project" value="InterPro"/>
</dbReference>
<comment type="caution">
    <text evidence="6">The sequence shown here is derived from an EMBL/GenBank/DDBJ whole genome shotgun (WGS) entry which is preliminary data.</text>
</comment>
<gene>
    <name evidence="6" type="ORF">F1721_33135</name>
</gene>
<proteinExistence type="inferred from homology"/>
<evidence type="ECO:0000313" key="6">
    <source>
        <dbReference type="EMBL" id="KAA5825475.1"/>
    </source>
</evidence>
<dbReference type="SMR" id="A0A5M7BE18"/>
<evidence type="ECO:0000256" key="5">
    <source>
        <dbReference type="SAM" id="MobiDB-lite"/>
    </source>
</evidence>
<accession>A0A5M7BE18</accession>
<dbReference type="EMBL" id="VWPH01000021">
    <property type="protein sequence ID" value="KAA5825475.1"/>
    <property type="molecule type" value="Genomic_DNA"/>
</dbReference>
<dbReference type="GO" id="GO:0019941">
    <property type="term" value="P:modification-dependent protein catabolic process"/>
    <property type="evidence" value="ECO:0007669"/>
    <property type="project" value="InterPro"/>
</dbReference>
<reference evidence="6 7" key="1">
    <citation type="submission" date="2019-09" db="EMBL/GenBank/DDBJ databases">
        <title>Draft genome sequence of the thermophilic Saccharopolyspora hirsuta VKM Ac-666T.</title>
        <authorList>
            <person name="Lobastova T.G."/>
            <person name="Fokina V."/>
            <person name="Bragin E.Y."/>
            <person name="Shtratnikova V.Y."/>
            <person name="Starodumova I.P."/>
            <person name="Tarlachkov S.V."/>
            <person name="Donova M.V."/>
        </authorList>
    </citation>
    <scope>NUCLEOTIDE SEQUENCE [LARGE SCALE GENOMIC DNA]</scope>
    <source>
        <strain evidence="6 7">VKM Ac-666</strain>
    </source>
</reference>
<evidence type="ECO:0000256" key="2">
    <source>
        <dbReference type="ARBA" id="ARBA00010616"/>
    </source>
</evidence>
<evidence type="ECO:0000256" key="1">
    <source>
        <dbReference type="ARBA" id="ARBA00004707"/>
    </source>
</evidence>
<dbReference type="Pfam" id="PF05639">
    <property type="entry name" value="Pup"/>
    <property type="match status" value="1"/>
</dbReference>
<dbReference type="GO" id="GO:0070490">
    <property type="term" value="P:protein pupylation"/>
    <property type="evidence" value="ECO:0007669"/>
    <property type="project" value="InterPro"/>
</dbReference>
<name>A0A5M7BE18_SACHI</name>
<evidence type="ECO:0000313" key="7">
    <source>
        <dbReference type="Proteomes" id="UP000323946"/>
    </source>
</evidence>
<evidence type="ECO:0000256" key="3">
    <source>
        <dbReference type="ARBA" id="ARBA00016748"/>
    </source>
</evidence>
<dbReference type="UniPathway" id="UPA00997"/>
<comment type="similarity">
    <text evidence="2">Belongs to the prokaryotic ubiquitin-like protein family.</text>
</comment>
<dbReference type="Proteomes" id="UP000323946">
    <property type="component" value="Unassembled WGS sequence"/>
</dbReference>
<feature type="region of interest" description="Disordered" evidence="5">
    <location>
        <begin position="1"/>
        <end position="29"/>
    </location>
</feature>
<dbReference type="GO" id="GO:0031386">
    <property type="term" value="F:protein tag activity"/>
    <property type="evidence" value="ECO:0007669"/>
    <property type="project" value="InterPro"/>
</dbReference>
<dbReference type="InterPro" id="IPR008515">
    <property type="entry name" value="Ubiquitin-like_Pup"/>
</dbReference>
<dbReference type="AlphaFoldDB" id="A0A5M7BE18"/>
<dbReference type="NCBIfam" id="TIGR03687">
    <property type="entry name" value="pupylate_cterm"/>
    <property type="match status" value="1"/>
</dbReference>
<dbReference type="RefSeq" id="WP_150070791.1">
    <property type="nucleotide sequence ID" value="NZ_VWPH01000021.1"/>
</dbReference>
<protein>
    <recommendedName>
        <fullName evidence="3">Prokaryotic ubiquitin-like protein Pup</fullName>
    </recommendedName>
    <alternativeName>
        <fullName evidence="4">Bacterial ubiquitin-like modifier</fullName>
    </alternativeName>
</protein>
<dbReference type="GO" id="GO:0010498">
    <property type="term" value="P:proteasomal protein catabolic process"/>
    <property type="evidence" value="ECO:0007669"/>
    <property type="project" value="InterPro"/>
</dbReference>